<evidence type="ECO:0000313" key="2">
    <source>
        <dbReference type="EMBL" id="KDN46110.1"/>
    </source>
</evidence>
<dbReference type="HOGENOM" id="CLU_3088967_0_0_1"/>
<dbReference type="EMBL" id="JMSN01000037">
    <property type="protein sequence ID" value="KDN46110.1"/>
    <property type="molecule type" value="Genomic_DNA"/>
</dbReference>
<dbReference type="GeneID" id="25264382"/>
<dbReference type="RefSeq" id="XP_013243425.1">
    <property type="nucleotide sequence ID" value="XM_013387971.1"/>
</dbReference>
<organism evidence="2 3">
    <name type="scientific">Tilletiaria anomala (strain ATCC 24038 / CBS 436.72 / UBC 951)</name>
    <dbReference type="NCBI Taxonomy" id="1037660"/>
    <lineage>
        <taxon>Eukaryota</taxon>
        <taxon>Fungi</taxon>
        <taxon>Dikarya</taxon>
        <taxon>Basidiomycota</taxon>
        <taxon>Ustilaginomycotina</taxon>
        <taxon>Exobasidiomycetes</taxon>
        <taxon>Georgefischeriales</taxon>
        <taxon>Tilletiariaceae</taxon>
        <taxon>Tilletiaria</taxon>
    </lineage>
</organism>
<dbReference type="InParanoid" id="A0A066W5N9"/>
<comment type="caution">
    <text evidence="2">The sequence shown here is derived from an EMBL/GenBank/DDBJ whole genome shotgun (WGS) entry which is preliminary data.</text>
</comment>
<feature type="compositionally biased region" description="Basic residues" evidence="1">
    <location>
        <begin position="39"/>
        <end position="52"/>
    </location>
</feature>
<sequence>MQRRFGASVGGAEGGAHNHSESAQQMQKRPRDSIVIRMRTYRPRHPIATRRL</sequence>
<evidence type="ECO:0000313" key="3">
    <source>
        <dbReference type="Proteomes" id="UP000027361"/>
    </source>
</evidence>
<accession>A0A066W5N9</accession>
<name>A0A066W5N9_TILAU</name>
<dbReference type="Proteomes" id="UP000027361">
    <property type="component" value="Unassembled WGS sequence"/>
</dbReference>
<dbReference type="AlphaFoldDB" id="A0A066W5N9"/>
<evidence type="ECO:0000256" key="1">
    <source>
        <dbReference type="SAM" id="MobiDB-lite"/>
    </source>
</evidence>
<proteinExistence type="predicted"/>
<feature type="region of interest" description="Disordered" evidence="1">
    <location>
        <begin position="1"/>
        <end position="52"/>
    </location>
</feature>
<gene>
    <name evidence="2" type="ORF">K437DRAFT_256288</name>
</gene>
<protein>
    <submittedName>
        <fullName evidence="2">Uncharacterized protein</fullName>
    </submittedName>
</protein>
<reference evidence="2 3" key="1">
    <citation type="submission" date="2014-05" db="EMBL/GenBank/DDBJ databases">
        <title>Draft genome sequence of a rare smut relative, Tilletiaria anomala UBC 951.</title>
        <authorList>
            <consortium name="DOE Joint Genome Institute"/>
            <person name="Toome M."/>
            <person name="Kuo A."/>
            <person name="Henrissat B."/>
            <person name="Lipzen A."/>
            <person name="Tritt A."/>
            <person name="Yoshinaga Y."/>
            <person name="Zane M."/>
            <person name="Barry K."/>
            <person name="Grigoriev I.V."/>
            <person name="Spatafora J.W."/>
            <person name="Aimea M.C."/>
        </authorList>
    </citation>
    <scope>NUCLEOTIDE SEQUENCE [LARGE SCALE GENOMIC DNA]</scope>
    <source>
        <strain evidence="2 3">UBC 951</strain>
    </source>
</reference>
<keyword evidence="3" id="KW-1185">Reference proteome</keyword>